<dbReference type="SUPFAM" id="SSF103657">
    <property type="entry name" value="BAR/IMD domain-like"/>
    <property type="match status" value="1"/>
</dbReference>
<feature type="compositionally biased region" description="Low complexity" evidence="2">
    <location>
        <begin position="294"/>
        <end position="307"/>
    </location>
</feature>
<evidence type="ECO:0000313" key="3">
    <source>
        <dbReference type="EMBL" id="CAI3984499.1"/>
    </source>
</evidence>
<dbReference type="OrthoDB" id="417036at2759"/>
<organism evidence="3">
    <name type="scientific">Cladocopium goreaui</name>
    <dbReference type="NCBI Taxonomy" id="2562237"/>
    <lineage>
        <taxon>Eukaryota</taxon>
        <taxon>Sar</taxon>
        <taxon>Alveolata</taxon>
        <taxon>Dinophyceae</taxon>
        <taxon>Suessiales</taxon>
        <taxon>Symbiodiniaceae</taxon>
        <taxon>Cladocopium</taxon>
    </lineage>
</organism>
<gene>
    <name evidence="3" type="ORF">C1SCF055_LOCUS12028</name>
</gene>
<evidence type="ECO:0000313" key="4">
    <source>
        <dbReference type="EMBL" id="CAL1137874.1"/>
    </source>
</evidence>
<comment type="caution">
    <text evidence="3">The sequence shown here is derived from an EMBL/GenBank/DDBJ whole genome shotgun (WGS) entry which is preliminary data.</text>
</comment>
<dbReference type="EMBL" id="CAMXCT030000891">
    <property type="protein sequence ID" value="CAL4771811.1"/>
    <property type="molecule type" value="Genomic_DNA"/>
</dbReference>
<dbReference type="Gene3D" id="1.20.1270.60">
    <property type="entry name" value="Arfaptin homology (AH) domain/BAR domain"/>
    <property type="match status" value="1"/>
</dbReference>
<reference evidence="3" key="1">
    <citation type="submission" date="2022-10" db="EMBL/GenBank/DDBJ databases">
        <authorList>
            <person name="Chen Y."/>
            <person name="Dougan E. K."/>
            <person name="Chan C."/>
            <person name="Rhodes N."/>
            <person name="Thang M."/>
        </authorList>
    </citation>
    <scope>NUCLEOTIDE SEQUENCE</scope>
</reference>
<proteinExistence type="predicted"/>
<evidence type="ECO:0000313" key="6">
    <source>
        <dbReference type="Proteomes" id="UP001152797"/>
    </source>
</evidence>
<reference evidence="4" key="2">
    <citation type="submission" date="2024-04" db="EMBL/GenBank/DDBJ databases">
        <authorList>
            <person name="Chen Y."/>
            <person name="Shah S."/>
            <person name="Dougan E. K."/>
            <person name="Thang M."/>
            <person name="Chan C."/>
        </authorList>
    </citation>
    <scope>NUCLEOTIDE SEQUENCE [LARGE SCALE GENOMIC DNA]</scope>
</reference>
<dbReference type="EMBL" id="CAMXCT020000891">
    <property type="protein sequence ID" value="CAL1137874.1"/>
    <property type="molecule type" value="Genomic_DNA"/>
</dbReference>
<evidence type="ECO:0000313" key="5">
    <source>
        <dbReference type="EMBL" id="CAL4771811.1"/>
    </source>
</evidence>
<protein>
    <submittedName>
        <fullName evidence="5">Stage V sporulation protein K</fullName>
    </submittedName>
</protein>
<feature type="compositionally biased region" description="Basic and acidic residues" evidence="2">
    <location>
        <begin position="308"/>
        <end position="318"/>
    </location>
</feature>
<name>A0A9P1FP61_9DINO</name>
<accession>A0A9P1FP61</accession>
<feature type="region of interest" description="Disordered" evidence="2">
    <location>
        <begin position="293"/>
        <end position="318"/>
    </location>
</feature>
<evidence type="ECO:0000256" key="2">
    <source>
        <dbReference type="SAM" id="MobiDB-lite"/>
    </source>
</evidence>
<sequence length="668" mass="73588">MSIFKDLLDPQHRRRRLRHPVEYTDVEAAEALQPQKELAVLLREVSGKITEHLGQLALAQRQLMQGLQEYLGVVDVTGVDVAAMALVQECASAIEHFDSCLKEAALPEMQKACEEVVQECENLLSLRQDRDKALRERQHYEEKLQDLQSARPGVITEQISRNLEKLDRAKMSLESQERKLATQLRVFMYRRPVHFRQMFLALFRKYLGFWTQTAKHSEKALELIKADLNVGSRAQIVGLQRAVELNGVEVVVLEEEEGGRRLLVELPDGDQKSVRVENLCPVYHDPLHLEDVDAAPSAPPATTTGEAAEAKEERRSQLHLEPSRVATCGGEVELEVDGLAGPISEVVANGVACEVLSRFERSGRQGAHVQIPAATDLAGGPVELEVRSASWQRHLVRETAMSYFPLMSFMACGSNIELTSRKGVQPDVATRKKGLISAVVVTSELKPCGNVSVEQGQRFYFEVLIDALSEKRTNRTLALGFVWQLPQALLLGPEPGRKQRPAALWAPDGQMPEQALQLPRSLVLGGDPPKAYLAGKEVAKLSWRPLLEVTLKSVLGVWLEMTADHLTISIFQDGDLKCTVEAPVPEDWKWPGLGPPNGLVDVSGTVTCVALRQGAEPPESEVEALFGAEKTGEDAGEMGSSPGKNGDLMGFDVFLLGILVKLGVLMGF</sequence>
<keyword evidence="6" id="KW-1185">Reference proteome</keyword>
<dbReference type="InterPro" id="IPR027267">
    <property type="entry name" value="AH/BAR_dom_sf"/>
</dbReference>
<dbReference type="AlphaFoldDB" id="A0A9P1FP61"/>
<evidence type="ECO:0000256" key="1">
    <source>
        <dbReference type="SAM" id="Coils"/>
    </source>
</evidence>
<dbReference type="EMBL" id="CAMXCT010000891">
    <property type="protein sequence ID" value="CAI3984499.1"/>
    <property type="molecule type" value="Genomic_DNA"/>
</dbReference>
<dbReference type="CDD" id="cd07307">
    <property type="entry name" value="BAR"/>
    <property type="match status" value="1"/>
</dbReference>
<keyword evidence="1" id="KW-0175">Coiled coil</keyword>
<dbReference type="Proteomes" id="UP001152797">
    <property type="component" value="Unassembled WGS sequence"/>
</dbReference>
<feature type="coiled-coil region" evidence="1">
    <location>
        <begin position="123"/>
        <end position="183"/>
    </location>
</feature>